<evidence type="ECO:0000256" key="3">
    <source>
        <dbReference type="ARBA" id="ARBA00023015"/>
    </source>
</evidence>
<evidence type="ECO:0000256" key="6">
    <source>
        <dbReference type="PROSITE-ProRule" id="PRU00169"/>
    </source>
</evidence>
<evidence type="ECO:0000259" key="9">
    <source>
        <dbReference type="PROSITE" id="PS51755"/>
    </source>
</evidence>
<dbReference type="InterPro" id="IPR039420">
    <property type="entry name" value="WalR-like"/>
</dbReference>
<dbReference type="GO" id="GO:0000976">
    <property type="term" value="F:transcription cis-regulatory region binding"/>
    <property type="evidence" value="ECO:0007669"/>
    <property type="project" value="TreeGrafter"/>
</dbReference>
<keyword evidence="4 7" id="KW-0238">DNA-binding</keyword>
<evidence type="ECO:0000313" key="10">
    <source>
        <dbReference type="EMBL" id="HIR00918.1"/>
    </source>
</evidence>
<dbReference type="GO" id="GO:0000156">
    <property type="term" value="F:phosphorelay response regulator activity"/>
    <property type="evidence" value="ECO:0007669"/>
    <property type="project" value="TreeGrafter"/>
</dbReference>
<dbReference type="Gene3D" id="1.10.10.10">
    <property type="entry name" value="Winged helix-like DNA-binding domain superfamily/Winged helix DNA-binding domain"/>
    <property type="match status" value="1"/>
</dbReference>
<dbReference type="Pfam" id="PF00072">
    <property type="entry name" value="Response_reg"/>
    <property type="match status" value="1"/>
</dbReference>
<dbReference type="InterPro" id="IPR016032">
    <property type="entry name" value="Sig_transdc_resp-reg_C-effctor"/>
</dbReference>
<reference evidence="10" key="1">
    <citation type="submission" date="2020-10" db="EMBL/GenBank/DDBJ databases">
        <authorList>
            <person name="Gilroy R."/>
        </authorList>
    </citation>
    <scope>NUCLEOTIDE SEQUENCE</scope>
    <source>
        <strain evidence="10">ChiGjej1B1-2707</strain>
    </source>
</reference>
<comment type="caution">
    <text evidence="10">The sequence shown here is derived from an EMBL/GenBank/DDBJ whole genome shotgun (WGS) entry which is preliminary data.</text>
</comment>
<dbReference type="SUPFAM" id="SSF46894">
    <property type="entry name" value="C-terminal effector domain of the bipartite response regulators"/>
    <property type="match status" value="1"/>
</dbReference>
<feature type="modified residue" description="4-aspartylphosphate" evidence="6">
    <location>
        <position position="61"/>
    </location>
</feature>
<dbReference type="InterPro" id="IPR001789">
    <property type="entry name" value="Sig_transdc_resp-reg_receiver"/>
</dbReference>
<sequence>MERHDRIHEKCLLVVDDAPEIRALVRSVLEDAGYTNLAFAADHAQALAQFQQFRPDFALLDVMLPDGDGFTLACEMRAMDPGLPLMFLTAKDQPEDRLSGLTLGADDYLVKPFLPQELLLRIGAILRRCYPEDAGGNELSLAACTVDLDNAEVIRSDGTTAQLTAKEHTLLSALARNAGRIVTMDALCEELWGPAYFGCENSLMTHVRRLREKIEANPSKPESLVTVKGLGYRLAVKKRA</sequence>
<organism evidence="10 11">
    <name type="scientific">Candidatus Aveggerthella stercoripullorum</name>
    <dbReference type="NCBI Taxonomy" id="2840688"/>
    <lineage>
        <taxon>Bacteria</taxon>
        <taxon>Bacillati</taxon>
        <taxon>Actinomycetota</taxon>
        <taxon>Coriobacteriia</taxon>
        <taxon>Eggerthellales</taxon>
        <taxon>Eggerthellaceae</taxon>
        <taxon>Eggerthellaceae incertae sedis</taxon>
        <taxon>Candidatus Aveggerthella</taxon>
    </lineage>
</organism>
<dbReference type="SUPFAM" id="SSF52172">
    <property type="entry name" value="CheY-like"/>
    <property type="match status" value="1"/>
</dbReference>
<dbReference type="Proteomes" id="UP000824261">
    <property type="component" value="Unassembled WGS sequence"/>
</dbReference>
<dbReference type="Pfam" id="PF00486">
    <property type="entry name" value="Trans_reg_C"/>
    <property type="match status" value="1"/>
</dbReference>
<feature type="DNA-binding region" description="OmpR/PhoB-type" evidence="7">
    <location>
        <begin position="136"/>
        <end position="236"/>
    </location>
</feature>
<keyword evidence="1 6" id="KW-0597">Phosphoprotein</keyword>
<dbReference type="InterPro" id="IPR001867">
    <property type="entry name" value="OmpR/PhoB-type_DNA-bd"/>
</dbReference>
<dbReference type="Gene3D" id="3.40.50.2300">
    <property type="match status" value="1"/>
</dbReference>
<evidence type="ECO:0000256" key="7">
    <source>
        <dbReference type="PROSITE-ProRule" id="PRU01091"/>
    </source>
</evidence>
<keyword evidence="3" id="KW-0805">Transcription regulation</keyword>
<feature type="domain" description="OmpR/PhoB-type" evidence="9">
    <location>
        <begin position="136"/>
        <end position="236"/>
    </location>
</feature>
<evidence type="ECO:0000256" key="5">
    <source>
        <dbReference type="ARBA" id="ARBA00023163"/>
    </source>
</evidence>
<keyword evidence="5" id="KW-0804">Transcription</keyword>
<dbReference type="PANTHER" id="PTHR48111:SF1">
    <property type="entry name" value="TWO-COMPONENT RESPONSE REGULATOR ORR33"/>
    <property type="match status" value="1"/>
</dbReference>
<dbReference type="CDD" id="cd00383">
    <property type="entry name" value="trans_reg_C"/>
    <property type="match status" value="1"/>
</dbReference>
<dbReference type="InterPro" id="IPR036388">
    <property type="entry name" value="WH-like_DNA-bd_sf"/>
</dbReference>
<name>A0A9D1D2I8_9ACTN</name>
<protein>
    <submittedName>
        <fullName evidence="10">Response regulator transcription factor</fullName>
    </submittedName>
</protein>
<feature type="domain" description="Response regulatory" evidence="8">
    <location>
        <begin position="11"/>
        <end position="126"/>
    </location>
</feature>
<dbReference type="GO" id="GO:0005829">
    <property type="term" value="C:cytosol"/>
    <property type="evidence" value="ECO:0007669"/>
    <property type="project" value="TreeGrafter"/>
</dbReference>
<evidence type="ECO:0000313" key="11">
    <source>
        <dbReference type="Proteomes" id="UP000824261"/>
    </source>
</evidence>
<dbReference type="PROSITE" id="PS51755">
    <property type="entry name" value="OMPR_PHOB"/>
    <property type="match status" value="1"/>
</dbReference>
<dbReference type="EMBL" id="DVGB01000014">
    <property type="protein sequence ID" value="HIR00918.1"/>
    <property type="molecule type" value="Genomic_DNA"/>
</dbReference>
<evidence type="ECO:0000256" key="2">
    <source>
        <dbReference type="ARBA" id="ARBA00023012"/>
    </source>
</evidence>
<accession>A0A9D1D2I8</accession>
<dbReference type="GO" id="GO:0006355">
    <property type="term" value="P:regulation of DNA-templated transcription"/>
    <property type="evidence" value="ECO:0007669"/>
    <property type="project" value="InterPro"/>
</dbReference>
<dbReference type="PANTHER" id="PTHR48111">
    <property type="entry name" value="REGULATOR OF RPOS"/>
    <property type="match status" value="1"/>
</dbReference>
<dbReference type="SMART" id="SM00448">
    <property type="entry name" value="REC"/>
    <property type="match status" value="1"/>
</dbReference>
<dbReference type="AlphaFoldDB" id="A0A9D1D2I8"/>
<evidence type="ECO:0000259" key="8">
    <source>
        <dbReference type="PROSITE" id="PS50110"/>
    </source>
</evidence>
<keyword evidence="2" id="KW-0902">Two-component regulatory system</keyword>
<proteinExistence type="predicted"/>
<dbReference type="InterPro" id="IPR011006">
    <property type="entry name" value="CheY-like_superfamily"/>
</dbReference>
<reference evidence="10" key="2">
    <citation type="journal article" date="2021" name="PeerJ">
        <title>Extensive microbial diversity within the chicken gut microbiome revealed by metagenomics and culture.</title>
        <authorList>
            <person name="Gilroy R."/>
            <person name="Ravi A."/>
            <person name="Getino M."/>
            <person name="Pursley I."/>
            <person name="Horton D.L."/>
            <person name="Alikhan N.F."/>
            <person name="Baker D."/>
            <person name="Gharbi K."/>
            <person name="Hall N."/>
            <person name="Watson M."/>
            <person name="Adriaenssens E.M."/>
            <person name="Foster-Nyarko E."/>
            <person name="Jarju S."/>
            <person name="Secka A."/>
            <person name="Antonio M."/>
            <person name="Oren A."/>
            <person name="Chaudhuri R.R."/>
            <person name="La Ragione R."/>
            <person name="Hildebrand F."/>
            <person name="Pallen M.J."/>
        </authorList>
    </citation>
    <scope>NUCLEOTIDE SEQUENCE</scope>
    <source>
        <strain evidence="10">ChiGjej1B1-2707</strain>
    </source>
</reference>
<dbReference type="SMART" id="SM00862">
    <property type="entry name" value="Trans_reg_C"/>
    <property type="match status" value="1"/>
</dbReference>
<dbReference type="GO" id="GO:0032993">
    <property type="term" value="C:protein-DNA complex"/>
    <property type="evidence" value="ECO:0007669"/>
    <property type="project" value="TreeGrafter"/>
</dbReference>
<evidence type="ECO:0000256" key="4">
    <source>
        <dbReference type="ARBA" id="ARBA00023125"/>
    </source>
</evidence>
<gene>
    <name evidence="10" type="ORF">IAA69_01380</name>
</gene>
<dbReference type="Gene3D" id="6.10.250.690">
    <property type="match status" value="1"/>
</dbReference>
<evidence type="ECO:0000256" key="1">
    <source>
        <dbReference type="ARBA" id="ARBA00022553"/>
    </source>
</evidence>
<dbReference type="PROSITE" id="PS50110">
    <property type="entry name" value="RESPONSE_REGULATORY"/>
    <property type="match status" value="1"/>
</dbReference>